<reference evidence="2" key="1">
    <citation type="journal article" date="2016" name="Nature">
        <title>Genome evolution in the allotetraploid frog Xenopus laevis.</title>
        <authorList>
            <person name="Session A.M."/>
            <person name="Uno Y."/>
            <person name="Kwon T."/>
            <person name="Chapman J.A."/>
            <person name="Toyoda A."/>
            <person name="Takahashi S."/>
            <person name="Fukui A."/>
            <person name="Hikosaka A."/>
            <person name="Suzuki A."/>
            <person name="Kondo M."/>
            <person name="van Heeringen S.J."/>
            <person name="Quigley I."/>
            <person name="Heinz S."/>
            <person name="Ogino H."/>
            <person name="Ochi H."/>
            <person name="Hellsten U."/>
            <person name="Lyons J.B."/>
            <person name="Simakov O."/>
            <person name="Putnam N."/>
            <person name="Stites J."/>
            <person name="Kuroki Y."/>
            <person name="Tanaka T."/>
            <person name="Michiue T."/>
            <person name="Watanabe M."/>
            <person name="Bogdanovic O."/>
            <person name="Lister R."/>
            <person name="Georgiou G."/>
            <person name="Paranjpe S.S."/>
            <person name="van Kruijsbergen I."/>
            <person name="Shu S."/>
            <person name="Carlson J."/>
            <person name="Kinoshita T."/>
            <person name="Ohta Y."/>
            <person name="Mawaribuchi S."/>
            <person name="Jenkins J."/>
            <person name="Grimwood J."/>
            <person name="Schmutz J."/>
            <person name="Mitros T."/>
            <person name="Mozaffari S.V."/>
            <person name="Suzuki Y."/>
            <person name="Haramoto Y."/>
            <person name="Yamamoto T.S."/>
            <person name="Takagi C."/>
            <person name="Heald R."/>
            <person name="Miller K."/>
            <person name="Haudenschild C."/>
            <person name="Kitzman J."/>
            <person name="Nakayama T."/>
            <person name="Izutsu Y."/>
            <person name="Robert J."/>
            <person name="Fortriede J."/>
            <person name="Burns K."/>
            <person name="Lotay V."/>
            <person name="Karimi K."/>
            <person name="Yasuoka Y."/>
            <person name="Dichmann D.S."/>
            <person name="Flajnik M.F."/>
            <person name="Houston D.W."/>
            <person name="Shendure J."/>
            <person name="DuPasquier L."/>
            <person name="Vize P.D."/>
            <person name="Zorn A.M."/>
            <person name="Ito M."/>
            <person name="Marcotte E.M."/>
            <person name="Wallingford J.B."/>
            <person name="Ito Y."/>
            <person name="Asashima M."/>
            <person name="Ueno N."/>
            <person name="Matsuda Y."/>
            <person name="Veenstra G.J."/>
            <person name="Fujiyama A."/>
            <person name="Harland R.M."/>
            <person name="Taira M."/>
            <person name="Rokhsar D.S."/>
        </authorList>
    </citation>
    <scope>NUCLEOTIDE SEQUENCE [LARGE SCALE GENOMIC DNA]</scope>
    <source>
        <strain evidence="2">J</strain>
    </source>
</reference>
<dbReference type="AlphaFoldDB" id="A0A974CTP0"/>
<evidence type="ECO:0000313" key="2">
    <source>
        <dbReference type="Proteomes" id="UP000694892"/>
    </source>
</evidence>
<gene>
    <name evidence="1" type="ORF">XELAEV_180263552mg</name>
</gene>
<accession>A0A974CTP0</accession>
<name>A0A974CTP0_XENLA</name>
<feature type="non-terminal residue" evidence="1">
    <location>
        <position position="1"/>
    </location>
</feature>
<dbReference type="EMBL" id="CM004474">
    <property type="protein sequence ID" value="OCT79544.1"/>
    <property type="molecule type" value="Genomic_DNA"/>
</dbReference>
<organism evidence="1 2">
    <name type="scientific">Xenopus laevis</name>
    <name type="common">African clawed frog</name>
    <dbReference type="NCBI Taxonomy" id="8355"/>
    <lineage>
        <taxon>Eukaryota</taxon>
        <taxon>Metazoa</taxon>
        <taxon>Chordata</taxon>
        <taxon>Craniata</taxon>
        <taxon>Vertebrata</taxon>
        <taxon>Euteleostomi</taxon>
        <taxon>Amphibia</taxon>
        <taxon>Batrachia</taxon>
        <taxon>Anura</taxon>
        <taxon>Pipoidea</taxon>
        <taxon>Pipidae</taxon>
        <taxon>Xenopodinae</taxon>
        <taxon>Xenopus</taxon>
        <taxon>Xenopus</taxon>
    </lineage>
</organism>
<dbReference type="Proteomes" id="UP000694892">
    <property type="component" value="Chromosome 5L"/>
</dbReference>
<feature type="non-terminal residue" evidence="1">
    <location>
        <position position="20"/>
    </location>
</feature>
<proteinExistence type="predicted"/>
<sequence length="20" mass="2282">MVKQAIRIFARVKPSRRPAG</sequence>
<evidence type="ECO:0000313" key="1">
    <source>
        <dbReference type="EMBL" id="OCT79544.1"/>
    </source>
</evidence>
<protein>
    <submittedName>
        <fullName evidence="1">Uncharacterized protein</fullName>
    </submittedName>
</protein>